<dbReference type="InterPro" id="IPR013424">
    <property type="entry name" value="Ice-binding_C"/>
</dbReference>
<protein>
    <recommendedName>
        <fullName evidence="4">PEP-CTERM protein-sorting domain-containing protein</fullName>
    </recommendedName>
</protein>
<reference evidence="2 3" key="1">
    <citation type="submission" date="2018-01" db="EMBL/GenBank/DDBJ databases">
        <title>Draft genome sequence of Paucibacter aquatile CR182 isolated from freshwater of the Nakdong River.</title>
        <authorList>
            <person name="Choi A."/>
            <person name="Chung E.J."/>
        </authorList>
    </citation>
    <scope>NUCLEOTIDE SEQUENCE [LARGE SCALE GENOMIC DNA]</scope>
    <source>
        <strain evidence="2 3">CR182</strain>
    </source>
</reference>
<feature type="chain" id="PRO_5014737625" description="PEP-CTERM protein-sorting domain-containing protein" evidence="1">
    <location>
        <begin position="35"/>
        <end position="401"/>
    </location>
</feature>
<dbReference type="AlphaFoldDB" id="A0A2N8KXB8"/>
<comment type="caution">
    <text evidence="2">The sequence shown here is derived from an EMBL/GenBank/DDBJ whole genome shotgun (WGS) entry which is preliminary data.</text>
</comment>
<name>A0A2N8KXB8_9BURK</name>
<proteinExistence type="predicted"/>
<organism evidence="2 3">
    <name type="scientific">Kinneretia aquatilis</name>
    <dbReference type="NCBI Taxonomy" id="2070761"/>
    <lineage>
        <taxon>Bacteria</taxon>
        <taxon>Pseudomonadati</taxon>
        <taxon>Pseudomonadota</taxon>
        <taxon>Betaproteobacteria</taxon>
        <taxon>Burkholderiales</taxon>
        <taxon>Sphaerotilaceae</taxon>
        <taxon>Roseateles</taxon>
    </lineage>
</organism>
<keyword evidence="1" id="KW-0732">Signal</keyword>
<evidence type="ECO:0008006" key="4">
    <source>
        <dbReference type="Google" id="ProtNLM"/>
    </source>
</evidence>
<evidence type="ECO:0000313" key="3">
    <source>
        <dbReference type="Proteomes" id="UP000235916"/>
    </source>
</evidence>
<dbReference type="NCBIfam" id="TIGR02595">
    <property type="entry name" value="PEP_CTERM"/>
    <property type="match status" value="1"/>
</dbReference>
<dbReference type="EMBL" id="POSP01000003">
    <property type="protein sequence ID" value="PND38042.1"/>
    <property type="molecule type" value="Genomic_DNA"/>
</dbReference>
<sequence length="401" mass="40839">MNPNMPTSSNRKHRLLIQALTLSAAAAFASGAQADAPSYTIVDLGVIGNGEFSQAFGSSRNGSFVVGRSSDSQDQAYRWSAQGGMQALGNIDGRQFATAHGVNNAGLTVGVSAATWFGTAPLPVMWNPNGSVTALALPEGYGWGAANAVNNSGLIVGRAGSQDGDRAVLFNAATGSSQIINATTANGSFMTEAFGVNDAGLVVGIGTDPSDLALIVGMVYNSATGEMSSLGALPGHNSAINFGVSNNGSVVGSSSIYSSESSPFIWSASQGMKAISLPPNTSNGSGSGVNDKGWVVGNAGGEFSIPFLYADGNTYTLQSLLPAGSDWDFSTNTSASAMAIADNGSIIGTAVHNGQVHAYQMTLVSSVPEPESWVLTLGGLGWLGVLSRRRAKATPTNSPQR</sequence>
<accession>A0A2N8KXB8</accession>
<dbReference type="OrthoDB" id="9150750at2"/>
<keyword evidence="3" id="KW-1185">Reference proteome</keyword>
<feature type="signal peptide" evidence="1">
    <location>
        <begin position="1"/>
        <end position="34"/>
    </location>
</feature>
<evidence type="ECO:0000256" key="1">
    <source>
        <dbReference type="SAM" id="SignalP"/>
    </source>
</evidence>
<dbReference type="Proteomes" id="UP000235916">
    <property type="component" value="Unassembled WGS sequence"/>
</dbReference>
<gene>
    <name evidence="2" type="ORF">C1O66_11260</name>
</gene>
<evidence type="ECO:0000313" key="2">
    <source>
        <dbReference type="EMBL" id="PND38042.1"/>
    </source>
</evidence>